<dbReference type="GO" id="GO:0043409">
    <property type="term" value="P:negative regulation of MAPK cascade"/>
    <property type="evidence" value="ECO:0007669"/>
    <property type="project" value="TreeGrafter"/>
</dbReference>
<feature type="domain" description="Tyrosine specific protein phosphatases" evidence="7">
    <location>
        <begin position="492"/>
        <end position="549"/>
    </location>
</feature>
<dbReference type="GO" id="GO:0017017">
    <property type="term" value="F:MAP kinase tyrosine/serine/threonine phosphatase activity"/>
    <property type="evidence" value="ECO:0007669"/>
    <property type="project" value="TreeGrafter"/>
</dbReference>
<evidence type="ECO:0000313" key="8">
    <source>
        <dbReference type="EMBL" id="CAF9928016.1"/>
    </source>
</evidence>
<dbReference type="InterPro" id="IPR000340">
    <property type="entry name" value="Dual-sp_phosphatase_cat-dom"/>
</dbReference>
<feature type="domain" description="Tyrosine-protein phosphatase" evidence="6">
    <location>
        <begin position="399"/>
        <end position="572"/>
    </location>
</feature>
<feature type="region of interest" description="Disordered" evidence="5">
    <location>
        <begin position="833"/>
        <end position="862"/>
    </location>
</feature>
<proteinExistence type="inferred from homology"/>
<dbReference type="Proteomes" id="UP000664169">
    <property type="component" value="Unassembled WGS sequence"/>
</dbReference>
<protein>
    <recommendedName>
        <fullName evidence="2">protein-tyrosine-phosphatase</fullName>
        <ecNumber evidence="2">3.1.3.48</ecNumber>
    </recommendedName>
</protein>
<feature type="compositionally biased region" description="Low complexity" evidence="5">
    <location>
        <begin position="445"/>
        <end position="455"/>
    </location>
</feature>
<evidence type="ECO:0000256" key="3">
    <source>
        <dbReference type="ARBA" id="ARBA00022801"/>
    </source>
</evidence>
<keyword evidence="4" id="KW-0904">Protein phosphatase</keyword>
<feature type="region of interest" description="Disordered" evidence="5">
    <location>
        <begin position="15"/>
        <end position="134"/>
    </location>
</feature>
<keyword evidence="9" id="KW-1185">Reference proteome</keyword>
<sequence length="875" mass="94703">MPVAYSQPTSTVLSVYNNEGDRSNTGVITSTTSIPPTKELCADSTSHARRGSSATTESTESSPTTTVSTVDSTLTDPLPSSSPESPNLSDLKDDQTPTIRSMENSRALTLEQSSPRSEESLASPNKRLRNSKGLSINTIGISTIGSKHPATRSGEQSAVSLPAASTIKRPSSAIPNHLNNHAQMRPFSEPSSPAFIVPPQFPLTRRSKLGLTITTPDSRGNVEVPDTPTKTIASLPLRTRASDLNAKLNTVPESPIPLSSMRENDQGRPLFSPSMAPQGGMQLPPFGRFSDPTLPTPSFGPEGGMKFPSSGSSESSPYTKSIRPPLSLPRTSFDSPNPSSVIQHTIEHNPSTPLHDLPLSQEAKSPGYPDGPICIYPPSVFLYHQPTRDEARKFDVIINVAREVLNPFLEPEEPAAPVSEPKYKDAGVQCMLLVGPGEVPETVPSSAKSETSFSSALESFDEDPQTPKASSPKASDPEYIHLPWEHNSKVYEDWLRICQLIDDRVNNGKKVLIHCQLGVSRSASLIVAYGIYKNPRLTPDEAREQAKQQSRYIDLNMHFMYELGDFKKLLAEKYPQDQAPRRPLGHNALMRTVTDSFLTLGNNSRDVMTPVLDHGEEDFAQEQFATVLPLSSDQTGPLSAPNASTSLSVIDEALTPQPGQFTNEDFFSAATRNGDTTPRAADMLTEATLPSNDTIPEETVEKRSSIIPLPAEITILKPLRATEEVKSPPPLQLALPPRPQIENIAKNTDLLPSPHLELPNTVSAGPRKTIRPMPSLPAGFSSIARGGSGHAPFTGLKLNLDALKSPNCPPGDDILSPRAQEFTATPFHRSVRSLAGDLAETSTNLGTPRDHYKDPRSPPTKGEVLVIRNIDDILG</sequence>
<gene>
    <name evidence="8" type="ORF">GOMPHAMPRED_004574</name>
</gene>
<dbReference type="Pfam" id="PF00782">
    <property type="entry name" value="DSPc"/>
    <property type="match status" value="1"/>
</dbReference>
<feature type="compositionally biased region" description="Polar residues" evidence="5">
    <location>
        <begin position="329"/>
        <end position="352"/>
    </location>
</feature>
<comment type="caution">
    <text evidence="8">The sequence shown here is derived from an EMBL/GenBank/DDBJ whole genome shotgun (WGS) entry which is preliminary data.</text>
</comment>
<dbReference type="Gene3D" id="3.90.190.10">
    <property type="entry name" value="Protein tyrosine phosphatase superfamily"/>
    <property type="match status" value="1"/>
</dbReference>
<evidence type="ECO:0000259" key="6">
    <source>
        <dbReference type="PROSITE" id="PS50054"/>
    </source>
</evidence>
<dbReference type="GO" id="GO:0005829">
    <property type="term" value="C:cytosol"/>
    <property type="evidence" value="ECO:0007669"/>
    <property type="project" value="TreeGrafter"/>
</dbReference>
<dbReference type="PANTHER" id="PTHR10159">
    <property type="entry name" value="DUAL SPECIFICITY PROTEIN PHOSPHATASE"/>
    <property type="match status" value="1"/>
</dbReference>
<evidence type="ECO:0000313" key="9">
    <source>
        <dbReference type="Proteomes" id="UP000664169"/>
    </source>
</evidence>
<accession>A0A8H3FL63</accession>
<feature type="region of interest" description="Disordered" evidence="5">
    <location>
        <begin position="440"/>
        <end position="478"/>
    </location>
</feature>
<feature type="region of interest" description="Disordered" evidence="5">
    <location>
        <begin position="750"/>
        <end position="772"/>
    </location>
</feature>
<dbReference type="OrthoDB" id="426001at2759"/>
<dbReference type="EMBL" id="CAJPDQ010000028">
    <property type="protein sequence ID" value="CAF9928016.1"/>
    <property type="molecule type" value="Genomic_DNA"/>
</dbReference>
<feature type="compositionally biased region" description="Polar residues" evidence="5">
    <location>
        <begin position="15"/>
        <end position="35"/>
    </location>
</feature>
<dbReference type="GO" id="GO:0033550">
    <property type="term" value="F:MAP kinase tyrosine phosphatase activity"/>
    <property type="evidence" value="ECO:0007669"/>
    <property type="project" value="TreeGrafter"/>
</dbReference>
<dbReference type="PROSITE" id="PS50056">
    <property type="entry name" value="TYR_PHOSPHATASE_2"/>
    <property type="match status" value="1"/>
</dbReference>
<comment type="similarity">
    <text evidence="1">Belongs to the protein-tyrosine phosphatase family. Non-receptor class dual specificity subfamily.</text>
</comment>
<keyword evidence="3" id="KW-0378">Hydrolase</keyword>
<dbReference type="GO" id="GO:0005634">
    <property type="term" value="C:nucleus"/>
    <property type="evidence" value="ECO:0007669"/>
    <property type="project" value="TreeGrafter"/>
</dbReference>
<evidence type="ECO:0000256" key="2">
    <source>
        <dbReference type="ARBA" id="ARBA00013064"/>
    </source>
</evidence>
<dbReference type="PANTHER" id="PTHR10159:SF519">
    <property type="entry name" value="DUAL SPECIFICITY PROTEIN PHOSPHATASE MPK3"/>
    <property type="match status" value="1"/>
</dbReference>
<dbReference type="SUPFAM" id="SSF52799">
    <property type="entry name" value="(Phosphotyrosine protein) phosphatases II"/>
    <property type="match status" value="1"/>
</dbReference>
<evidence type="ECO:0000256" key="5">
    <source>
        <dbReference type="SAM" id="MobiDB-lite"/>
    </source>
</evidence>
<evidence type="ECO:0000256" key="4">
    <source>
        <dbReference type="ARBA" id="ARBA00022912"/>
    </source>
</evidence>
<reference evidence="8" key="1">
    <citation type="submission" date="2021-03" db="EMBL/GenBank/DDBJ databases">
        <authorList>
            <person name="Tagirdzhanova G."/>
        </authorList>
    </citation>
    <scope>NUCLEOTIDE SEQUENCE</scope>
</reference>
<dbReference type="InterPro" id="IPR016130">
    <property type="entry name" value="Tyr_Pase_AS"/>
</dbReference>
<feature type="compositionally biased region" description="Polar residues" evidence="5">
    <location>
        <begin position="96"/>
        <end position="123"/>
    </location>
</feature>
<evidence type="ECO:0000259" key="7">
    <source>
        <dbReference type="PROSITE" id="PS50056"/>
    </source>
</evidence>
<dbReference type="SMART" id="SM00195">
    <property type="entry name" value="DSPc"/>
    <property type="match status" value="1"/>
</dbReference>
<organism evidence="8 9">
    <name type="scientific">Gomphillus americanus</name>
    <dbReference type="NCBI Taxonomy" id="1940652"/>
    <lineage>
        <taxon>Eukaryota</taxon>
        <taxon>Fungi</taxon>
        <taxon>Dikarya</taxon>
        <taxon>Ascomycota</taxon>
        <taxon>Pezizomycotina</taxon>
        <taxon>Lecanoromycetes</taxon>
        <taxon>OSLEUM clade</taxon>
        <taxon>Ostropomycetidae</taxon>
        <taxon>Ostropales</taxon>
        <taxon>Graphidaceae</taxon>
        <taxon>Gomphilloideae</taxon>
        <taxon>Gomphillus</taxon>
    </lineage>
</organism>
<name>A0A8H3FL63_9LECA</name>
<dbReference type="PROSITE" id="PS50054">
    <property type="entry name" value="TYR_PHOSPHATASE_DUAL"/>
    <property type="match status" value="1"/>
</dbReference>
<dbReference type="InterPro" id="IPR020422">
    <property type="entry name" value="TYR_PHOSPHATASE_DUAL_dom"/>
</dbReference>
<dbReference type="PROSITE" id="PS00383">
    <property type="entry name" value="TYR_PHOSPHATASE_1"/>
    <property type="match status" value="1"/>
</dbReference>
<evidence type="ECO:0000256" key="1">
    <source>
        <dbReference type="ARBA" id="ARBA00008601"/>
    </source>
</evidence>
<dbReference type="EC" id="3.1.3.48" evidence="2"/>
<feature type="region of interest" description="Disordered" evidence="5">
    <location>
        <begin position="249"/>
        <end position="366"/>
    </location>
</feature>
<feature type="compositionally biased region" description="Low complexity" evidence="5">
    <location>
        <begin position="52"/>
        <end position="89"/>
    </location>
</feature>
<dbReference type="InterPro" id="IPR029021">
    <property type="entry name" value="Prot-tyrosine_phosphatase-like"/>
</dbReference>
<dbReference type="InterPro" id="IPR000387">
    <property type="entry name" value="Tyr_Pase_dom"/>
</dbReference>
<dbReference type="GO" id="GO:0008330">
    <property type="term" value="F:protein tyrosine/threonine phosphatase activity"/>
    <property type="evidence" value="ECO:0007669"/>
    <property type="project" value="TreeGrafter"/>
</dbReference>
<dbReference type="AlphaFoldDB" id="A0A8H3FL63"/>